<comment type="caution">
    <text evidence="3">The sequence shown here is derived from an EMBL/GenBank/DDBJ whole genome shotgun (WGS) entry which is preliminary data.</text>
</comment>
<evidence type="ECO:0000313" key="4">
    <source>
        <dbReference type="Proteomes" id="UP000007129"/>
    </source>
</evidence>
<dbReference type="HOGENOM" id="CLU_1010291_0_0_1"/>
<feature type="region of interest" description="Disordered" evidence="1">
    <location>
        <begin position="20"/>
        <end position="78"/>
    </location>
</feature>
<name>K2R7P6_MACPH</name>
<evidence type="ECO:0000313" key="3">
    <source>
        <dbReference type="EMBL" id="EKG08937.1"/>
    </source>
</evidence>
<dbReference type="STRING" id="1126212.K2R7P6"/>
<dbReference type="Proteomes" id="UP000007129">
    <property type="component" value="Unassembled WGS sequence"/>
</dbReference>
<feature type="compositionally biased region" description="Polar residues" evidence="1">
    <location>
        <begin position="28"/>
        <end position="38"/>
    </location>
</feature>
<feature type="domain" description="Retrovirus-related Pol polyprotein from transposon TNT 1-94-like beta-barrel" evidence="2">
    <location>
        <begin position="103"/>
        <end position="188"/>
    </location>
</feature>
<dbReference type="EMBL" id="AHHD01000946">
    <property type="protein sequence ID" value="EKG08937.1"/>
    <property type="molecule type" value="Genomic_DNA"/>
</dbReference>
<protein>
    <recommendedName>
        <fullName evidence="2">Retrovirus-related Pol polyprotein from transposon TNT 1-94-like beta-barrel domain-containing protein</fullName>
    </recommendedName>
</protein>
<dbReference type="Pfam" id="PF22936">
    <property type="entry name" value="Pol_BBD"/>
    <property type="match status" value="1"/>
</dbReference>
<dbReference type="eggNOG" id="ENOG502SZI1">
    <property type="taxonomic scope" value="Eukaryota"/>
</dbReference>
<dbReference type="InterPro" id="IPR054722">
    <property type="entry name" value="PolX-like_BBD"/>
</dbReference>
<sequence length="276" mass="30881">MLHWIAECYYLNEQIRPSGWKPKKDIQAQLQKKMSNPRTKAMVERALARGAKEGEPTNKDQDHQDSSAQAEDPQNKDPAALTAIVATSLVAERSEPTTLQLSWIVDTGSSHHVCNRYMKKRFTKTRNAGPDDYVMSGNTRIPVEAFGTVTVKAHRHSTQRILTLLDTAYVPSFMANLVSVAKANEKGVHLDTGRLVLYKEDIITCELTPYQNLYFMELNKAKNPTNQITAGLTIRKRPAKQWHEVFAHASPTVIKALPTATEGAAITEEAMLQHCD</sequence>
<evidence type="ECO:0000256" key="1">
    <source>
        <dbReference type="SAM" id="MobiDB-lite"/>
    </source>
</evidence>
<gene>
    <name evidence="3" type="ORF">MPH_14114</name>
</gene>
<evidence type="ECO:0000259" key="2">
    <source>
        <dbReference type="Pfam" id="PF22936"/>
    </source>
</evidence>
<dbReference type="OrthoDB" id="2663223at2759"/>
<dbReference type="AlphaFoldDB" id="K2R7P6"/>
<dbReference type="VEuPathDB" id="FungiDB:MPH_14114"/>
<organism evidence="3 4">
    <name type="scientific">Macrophomina phaseolina (strain MS6)</name>
    <name type="common">Charcoal rot fungus</name>
    <dbReference type="NCBI Taxonomy" id="1126212"/>
    <lineage>
        <taxon>Eukaryota</taxon>
        <taxon>Fungi</taxon>
        <taxon>Dikarya</taxon>
        <taxon>Ascomycota</taxon>
        <taxon>Pezizomycotina</taxon>
        <taxon>Dothideomycetes</taxon>
        <taxon>Dothideomycetes incertae sedis</taxon>
        <taxon>Botryosphaeriales</taxon>
        <taxon>Botryosphaeriaceae</taxon>
        <taxon>Macrophomina</taxon>
    </lineage>
</organism>
<proteinExistence type="predicted"/>
<dbReference type="InParanoid" id="K2R7P6"/>
<feature type="compositionally biased region" description="Basic and acidic residues" evidence="1">
    <location>
        <begin position="41"/>
        <end position="65"/>
    </location>
</feature>
<accession>K2R7P6</accession>
<feature type="non-terminal residue" evidence="3">
    <location>
        <position position="276"/>
    </location>
</feature>
<reference evidence="3 4" key="1">
    <citation type="journal article" date="2012" name="BMC Genomics">
        <title>Tools to kill: Genome of one of the most destructive plant pathogenic fungi Macrophomina phaseolina.</title>
        <authorList>
            <person name="Islam M.S."/>
            <person name="Haque M.S."/>
            <person name="Islam M.M."/>
            <person name="Emdad E.M."/>
            <person name="Halim A."/>
            <person name="Hossen Q.M.M."/>
            <person name="Hossain M.Z."/>
            <person name="Ahmed B."/>
            <person name="Rahim S."/>
            <person name="Rahman M.S."/>
            <person name="Alam M.M."/>
            <person name="Hou S."/>
            <person name="Wan X."/>
            <person name="Saito J.A."/>
            <person name="Alam M."/>
        </authorList>
    </citation>
    <scope>NUCLEOTIDE SEQUENCE [LARGE SCALE GENOMIC DNA]</scope>
    <source>
        <strain evidence="3 4">MS6</strain>
    </source>
</reference>